<keyword evidence="2" id="KW-1133">Transmembrane helix</keyword>
<reference evidence="3" key="1">
    <citation type="submission" date="2006-10" db="EMBL/GenBank/DDBJ databases">
        <authorList>
            <person name="Amadeo P."/>
            <person name="Zhao Q."/>
            <person name="Wortman J."/>
            <person name="Fraser-Liggett C."/>
            <person name="Carlton J."/>
        </authorList>
    </citation>
    <scope>NUCLEOTIDE SEQUENCE</scope>
    <source>
        <strain evidence="3">G3</strain>
    </source>
</reference>
<dbReference type="AlphaFoldDB" id="A2E5L5"/>
<reference evidence="3" key="2">
    <citation type="journal article" date="2007" name="Science">
        <title>Draft genome sequence of the sexually transmitted pathogen Trichomonas vaginalis.</title>
        <authorList>
            <person name="Carlton J.M."/>
            <person name="Hirt R.P."/>
            <person name="Silva J.C."/>
            <person name="Delcher A.L."/>
            <person name="Schatz M."/>
            <person name="Zhao Q."/>
            <person name="Wortman J.R."/>
            <person name="Bidwell S.L."/>
            <person name="Alsmark U.C.M."/>
            <person name="Besteiro S."/>
            <person name="Sicheritz-Ponten T."/>
            <person name="Noel C.J."/>
            <person name="Dacks J.B."/>
            <person name="Foster P.G."/>
            <person name="Simillion C."/>
            <person name="Van de Peer Y."/>
            <person name="Miranda-Saavedra D."/>
            <person name="Barton G.J."/>
            <person name="Westrop G.D."/>
            <person name="Mueller S."/>
            <person name="Dessi D."/>
            <person name="Fiori P.L."/>
            <person name="Ren Q."/>
            <person name="Paulsen I."/>
            <person name="Zhang H."/>
            <person name="Bastida-Corcuera F.D."/>
            <person name="Simoes-Barbosa A."/>
            <person name="Brown M.T."/>
            <person name="Hayes R.D."/>
            <person name="Mukherjee M."/>
            <person name="Okumura C.Y."/>
            <person name="Schneider R."/>
            <person name="Smith A.J."/>
            <person name="Vanacova S."/>
            <person name="Villalvazo M."/>
            <person name="Haas B.J."/>
            <person name="Pertea M."/>
            <person name="Feldblyum T.V."/>
            <person name="Utterback T.R."/>
            <person name="Shu C.L."/>
            <person name="Osoegawa K."/>
            <person name="de Jong P.J."/>
            <person name="Hrdy I."/>
            <person name="Horvathova L."/>
            <person name="Zubacova Z."/>
            <person name="Dolezal P."/>
            <person name="Malik S.B."/>
            <person name="Logsdon J.M. Jr."/>
            <person name="Henze K."/>
            <person name="Gupta A."/>
            <person name="Wang C.C."/>
            <person name="Dunne R.L."/>
            <person name="Upcroft J.A."/>
            <person name="Upcroft P."/>
            <person name="White O."/>
            <person name="Salzberg S.L."/>
            <person name="Tang P."/>
            <person name="Chiu C.-H."/>
            <person name="Lee Y.-S."/>
            <person name="Embley T.M."/>
            <person name="Coombs G.H."/>
            <person name="Mottram J.C."/>
            <person name="Tachezy J."/>
            <person name="Fraser-Liggett C.M."/>
            <person name="Johnson P.J."/>
        </authorList>
    </citation>
    <scope>NUCLEOTIDE SEQUENCE [LARGE SCALE GENOMIC DNA]</scope>
    <source>
        <strain evidence="3">G3</strain>
    </source>
</reference>
<dbReference type="PANTHER" id="PTHR24041">
    <property type="entry name" value="MUCIN"/>
    <property type="match status" value="1"/>
</dbReference>
<keyword evidence="2" id="KW-0812">Transmembrane</keyword>
<dbReference type="InterPro" id="IPR052504">
    <property type="entry name" value="Mucin_signaling_protection"/>
</dbReference>
<feature type="compositionally biased region" description="Low complexity" evidence="1">
    <location>
        <begin position="296"/>
        <end position="430"/>
    </location>
</feature>
<dbReference type="EMBL" id="DS113308">
    <property type="protein sequence ID" value="EAY12056.1"/>
    <property type="molecule type" value="Genomic_DNA"/>
</dbReference>
<proteinExistence type="predicted"/>
<organism evidence="3 4">
    <name type="scientific">Trichomonas vaginalis (strain ATCC PRA-98 / G3)</name>
    <dbReference type="NCBI Taxonomy" id="412133"/>
    <lineage>
        <taxon>Eukaryota</taxon>
        <taxon>Metamonada</taxon>
        <taxon>Parabasalia</taxon>
        <taxon>Trichomonadida</taxon>
        <taxon>Trichomonadidae</taxon>
        <taxon>Trichomonas</taxon>
    </lineage>
</organism>
<name>A2E5L5_TRIV3</name>
<gene>
    <name evidence="3" type="ORF">TVAG_039040</name>
</gene>
<dbReference type="InParanoid" id="A2E5L5"/>
<feature type="region of interest" description="Disordered" evidence="1">
    <location>
        <begin position="293"/>
        <end position="476"/>
    </location>
</feature>
<keyword evidence="4" id="KW-1185">Reference proteome</keyword>
<feature type="transmembrane region" description="Helical" evidence="2">
    <location>
        <begin position="480"/>
        <end position="505"/>
    </location>
</feature>
<dbReference type="SMR" id="A2E5L5"/>
<evidence type="ECO:0000256" key="2">
    <source>
        <dbReference type="SAM" id="Phobius"/>
    </source>
</evidence>
<evidence type="ECO:0000256" key="1">
    <source>
        <dbReference type="SAM" id="MobiDB-lite"/>
    </source>
</evidence>
<dbReference type="RefSeq" id="XP_001324279.1">
    <property type="nucleotide sequence ID" value="XM_001324244.1"/>
</dbReference>
<dbReference type="KEGG" id="tva:4770017"/>
<dbReference type="PANTHER" id="PTHR24041:SF30">
    <property type="entry name" value="MUCIN-3A"/>
    <property type="match status" value="1"/>
</dbReference>
<evidence type="ECO:0000313" key="3">
    <source>
        <dbReference type="EMBL" id="EAY12056.1"/>
    </source>
</evidence>
<dbReference type="Proteomes" id="UP000001542">
    <property type="component" value="Unassembled WGS sequence"/>
</dbReference>
<dbReference type="VEuPathDB" id="TrichDB:TVAGG3_0240100"/>
<sequence length="554" mass="60211">MSTLLDFFPKQLIQTYNQGVRETFQVEQNIKVKETSFENLHCDDNSGGAIYSAVRISITLSRFVTCSSKYSGGAIFVDEKDSEFSCSKCSAIQCHTFDAVRGGMNQKGQFFVSKVTNNERINAAKELSISQCYKSYSDSCQRPMVFYNGNIFIQNVNLSDCKNGWCSAFELTGGEQIEIEESNLKYIQVLNCQSKEIICEFNNILGSINYLTIVNCETTLRQHETQFRYISLSNSNLQFNHIVIDLCQTSYLPYQLFYCNNQDEDGYRIKDYLIQDQFQFNDNKNERLLMREGQVSTSSDTSSETSSDTSSETSSSSSTTSSNTSSETTSSSSITSSETSSETTSSSSTTSSDISSETTSSSSTTSSETSSETTSSSSTTSSETSSETSGVTSSETTSSETSSETTSSSSTTSSDSSSETTSSSSSTETEVQPPKPGPGPYPDQNISSETGIQPPDVEPTEKPSATPFDPEAQKGLKGPALYGTIGGVLGAIIIIIIVIAVILLIKNSGGPKNDVTSSGSLAIYEDVNFNDNQQFDEINVNANEHFEGNEITFK</sequence>
<keyword evidence="2" id="KW-0472">Membrane</keyword>
<dbReference type="VEuPathDB" id="TrichDB:TVAG_039040"/>
<accession>A2E5L5</accession>
<evidence type="ECO:0000313" key="4">
    <source>
        <dbReference type="Proteomes" id="UP000001542"/>
    </source>
</evidence>
<protein>
    <submittedName>
        <fullName evidence="3">Uncharacterized protein</fullName>
    </submittedName>
</protein>